<feature type="domain" description="Protein kinase" evidence="14">
    <location>
        <begin position="755"/>
        <end position="1037"/>
    </location>
</feature>
<feature type="chain" id="PRO_5043642323" evidence="13">
    <location>
        <begin position="25"/>
        <end position="1038"/>
    </location>
</feature>
<keyword evidence="9 12" id="KW-1133">Transmembrane helix</keyword>
<evidence type="ECO:0000256" key="5">
    <source>
        <dbReference type="ARBA" id="ARBA00022729"/>
    </source>
</evidence>
<dbReference type="SMART" id="SM00369">
    <property type="entry name" value="LRR_TYP"/>
    <property type="match status" value="6"/>
</dbReference>
<evidence type="ECO:0000256" key="6">
    <source>
        <dbReference type="ARBA" id="ARBA00022737"/>
    </source>
</evidence>
<sequence length="1038" mass="112521">MPCEGKTMQLLGLLVLLWVEFTIAKPDSDALLEFKKGIKEDPLGRLLDSWNLEKASPSDGCPGDWYGVHCTDGHVTSIALDGLDLAGTIDFSSLVGLHTLQNLSVSHNRLTGALHADIGSIGSLKFLDLSSNSFTGSIPVEFFKLGNLVSLNLSSNGFTGKVPSGFQNLRQLKRLDLRSNAFSGHLDGILSELQSVAYVDLSCNGFSGTLGGAFGDSTSINTLQYLNVSHNSLSGELFALDAMPLFDSLEVFDASYNQLVGQIPPFNFVVSLKILRLGNNQFTGSLPEALLKESSMVLSELDLSFNQLQGPISSIMSATLKNLNLSSNELSGPLPSRVGNCAIVDLSFNSLRGNLSMIASWGNYIETIRLSSNKLTGTLPNETSQFLRLTYMYVSNNSLEGELPLVIGTYPLLTFIDLSLNHLSGIIPPSLFTTPRLTNLNLSRNSFTGQIPLPSPPKAISELLDIPLPITNNSSLVSLDLSYNMLSGTLPPEIGALEEIKVLNIGKNNMSGDIPTEITKLRSLLFLDLSNNHFEGSIPDDLPDSLEGFNVSYNNLSGTVPNNLIRFPDSSFHPGNTLLKFPHAVSSSEGIIGFIRGKHGIQPAVRDAVIAGLVVGTVLIIVFSLFVYYRRSSGINCGKATERNKDVEAPPACSSFSQDRLLASRSGDMSLAPVESSEVGNVESAMKGLSTKSNISPMDSGGRSPLSMISSSPQFIDYNSSEQPVVLSVCTPDRLAGELHLFDNSFAFTAEELSRAPAEIIGRSCHGTSYKATLDGGRVLIVKWLREGIVKSKKEFCREVKKLGSIRHPNIVCLRGYYWGWKEHEKLVISDYVNAVCLTAHLCEFEARRLPPLSLDQRIKVAVDVAGCLSYLHNERAIPHGNLKSTNILLEAHTLNALVTDYSIHRVLTPAGMAEQVLNAGALGYRPPEFASMNKPCPSLKSDVYALGVVLLELLTGKSAGEIVIGDPGVVDLTDWVRLLASEDRSIECFDRLISGDSVQGPPKQMEQLLRVALRCIRSASERPDIRTVYEDLSALVI</sequence>
<dbReference type="Gene3D" id="1.10.510.10">
    <property type="entry name" value="Transferase(Phosphotransferase) domain 1"/>
    <property type="match status" value="1"/>
</dbReference>
<dbReference type="FunFam" id="3.80.10.10:FF:000095">
    <property type="entry name" value="LRR receptor-like serine/threonine-protein kinase GSO1"/>
    <property type="match status" value="1"/>
</dbReference>
<dbReference type="Proteomes" id="UP001180020">
    <property type="component" value="Unassembled WGS sequence"/>
</dbReference>
<dbReference type="FunFam" id="3.30.200.20:FF:000486">
    <property type="entry name" value="Leucine-rich repeat receptor-like protein kinase"/>
    <property type="match status" value="1"/>
</dbReference>
<protein>
    <submittedName>
        <fullName evidence="15">Inactive receptor kinase</fullName>
    </submittedName>
</protein>
<dbReference type="FunFam" id="3.80.10.10:FF:000383">
    <property type="entry name" value="Leucine-rich repeat receptor protein kinase EMS1"/>
    <property type="match status" value="1"/>
</dbReference>
<dbReference type="Pfam" id="PF13855">
    <property type="entry name" value="LRR_8"/>
    <property type="match status" value="1"/>
</dbReference>
<keyword evidence="5 13" id="KW-0732">Signal</keyword>
<proteinExistence type="predicted"/>
<evidence type="ECO:0000256" key="3">
    <source>
        <dbReference type="ARBA" id="ARBA00022614"/>
    </source>
</evidence>
<dbReference type="InterPro" id="IPR001245">
    <property type="entry name" value="Ser-Thr/Tyr_kinase_cat_dom"/>
</dbReference>
<keyword evidence="4 12" id="KW-0812">Transmembrane</keyword>
<dbReference type="InterPro" id="IPR032675">
    <property type="entry name" value="LRR_dom_sf"/>
</dbReference>
<dbReference type="InterPro" id="IPR011009">
    <property type="entry name" value="Kinase-like_dom_sf"/>
</dbReference>
<keyword evidence="16" id="KW-1185">Reference proteome</keyword>
<evidence type="ECO:0000256" key="1">
    <source>
        <dbReference type="ARBA" id="ARBA00004167"/>
    </source>
</evidence>
<dbReference type="Pfam" id="PF07714">
    <property type="entry name" value="PK_Tyr_Ser-Thr"/>
    <property type="match status" value="1"/>
</dbReference>
<reference evidence="15" key="1">
    <citation type="journal article" date="2023" name="Nat. Commun.">
        <title>Diploid and tetraploid genomes of Acorus and the evolution of monocots.</title>
        <authorList>
            <person name="Ma L."/>
            <person name="Liu K.W."/>
            <person name="Li Z."/>
            <person name="Hsiao Y.Y."/>
            <person name="Qi Y."/>
            <person name="Fu T."/>
            <person name="Tang G.D."/>
            <person name="Zhang D."/>
            <person name="Sun W.H."/>
            <person name="Liu D.K."/>
            <person name="Li Y."/>
            <person name="Chen G.Z."/>
            <person name="Liu X.D."/>
            <person name="Liao X.Y."/>
            <person name="Jiang Y.T."/>
            <person name="Yu X."/>
            <person name="Hao Y."/>
            <person name="Huang J."/>
            <person name="Zhao X.W."/>
            <person name="Ke S."/>
            <person name="Chen Y.Y."/>
            <person name="Wu W.L."/>
            <person name="Hsu J.L."/>
            <person name="Lin Y.F."/>
            <person name="Huang M.D."/>
            <person name="Li C.Y."/>
            <person name="Huang L."/>
            <person name="Wang Z.W."/>
            <person name="Zhao X."/>
            <person name="Zhong W.Y."/>
            <person name="Peng D.H."/>
            <person name="Ahmad S."/>
            <person name="Lan S."/>
            <person name="Zhang J.S."/>
            <person name="Tsai W.C."/>
            <person name="Van de Peer Y."/>
            <person name="Liu Z.J."/>
        </authorList>
    </citation>
    <scope>NUCLEOTIDE SEQUENCE</scope>
    <source>
        <strain evidence="15">CP</strain>
    </source>
</reference>
<keyword evidence="7" id="KW-0547">Nucleotide-binding</keyword>
<dbReference type="PANTHER" id="PTHR48003:SF3">
    <property type="entry name" value="LEUCINE-RICH REPEAT PROTEIN KINASE FAMILY PROTEIN"/>
    <property type="match status" value="1"/>
</dbReference>
<keyword evidence="11 15" id="KW-0675">Receptor</keyword>
<comment type="caution">
    <text evidence="15">The sequence shown here is derived from an EMBL/GenBank/DDBJ whole genome shotgun (WGS) entry which is preliminary data.</text>
</comment>
<dbReference type="GO" id="GO:0005524">
    <property type="term" value="F:ATP binding"/>
    <property type="evidence" value="ECO:0007669"/>
    <property type="project" value="UniProtKB-KW"/>
</dbReference>
<dbReference type="EMBL" id="JAUJYO010000016">
    <property type="protein sequence ID" value="KAK1294486.1"/>
    <property type="molecule type" value="Genomic_DNA"/>
</dbReference>
<keyword evidence="2" id="KW-0597">Phosphoprotein</keyword>
<keyword evidence="15" id="KW-0418">Kinase</keyword>
<dbReference type="InterPro" id="IPR000719">
    <property type="entry name" value="Prot_kinase_dom"/>
</dbReference>
<evidence type="ECO:0000256" key="12">
    <source>
        <dbReference type="SAM" id="Phobius"/>
    </source>
</evidence>
<reference evidence="15" key="2">
    <citation type="submission" date="2023-06" db="EMBL/GenBank/DDBJ databases">
        <authorList>
            <person name="Ma L."/>
            <person name="Liu K.-W."/>
            <person name="Li Z."/>
            <person name="Hsiao Y.-Y."/>
            <person name="Qi Y."/>
            <person name="Fu T."/>
            <person name="Tang G."/>
            <person name="Zhang D."/>
            <person name="Sun W.-H."/>
            <person name="Liu D.-K."/>
            <person name="Li Y."/>
            <person name="Chen G.-Z."/>
            <person name="Liu X.-D."/>
            <person name="Liao X.-Y."/>
            <person name="Jiang Y.-T."/>
            <person name="Yu X."/>
            <person name="Hao Y."/>
            <person name="Huang J."/>
            <person name="Zhao X.-W."/>
            <person name="Ke S."/>
            <person name="Chen Y.-Y."/>
            <person name="Wu W.-L."/>
            <person name="Hsu J.-L."/>
            <person name="Lin Y.-F."/>
            <person name="Huang M.-D."/>
            <person name="Li C.-Y."/>
            <person name="Huang L."/>
            <person name="Wang Z.-W."/>
            <person name="Zhao X."/>
            <person name="Zhong W.-Y."/>
            <person name="Peng D.-H."/>
            <person name="Ahmad S."/>
            <person name="Lan S."/>
            <person name="Zhang J.-S."/>
            <person name="Tsai W.-C."/>
            <person name="Van De Peer Y."/>
            <person name="Liu Z.-J."/>
        </authorList>
    </citation>
    <scope>NUCLEOTIDE SEQUENCE</scope>
    <source>
        <strain evidence="15">CP</strain>
        <tissue evidence="15">Leaves</tissue>
    </source>
</reference>
<dbReference type="Pfam" id="PF00560">
    <property type="entry name" value="LRR_1"/>
    <property type="match status" value="6"/>
</dbReference>
<evidence type="ECO:0000256" key="10">
    <source>
        <dbReference type="ARBA" id="ARBA00023136"/>
    </source>
</evidence>
<evidence type="ECO:0000313" key="15">
    <source>
        <dbReference type="EMBL" id="KAK1294486.1"/>
    </source>
</evidence>
<evidence type="ECO:0000256" key="4">
    <source>
        <dbReference type="ARBA" id="ARBA00022692"/>
    </source>
</evidence>
<organism evidence="15 16">
    <name type="scientific">Acorus calamus</name>
    <name type="common">Sweet flag</name>
    <dbReference type="NCBI Taxonomy" id="4465"/>
    <lineage>
        <taxon>Eukaryota</taxon>
        <taxon>Viridiplantae</taxon>
        <taxon>Streptophyta</taxon>
        <taxon>Embryophyta</taxon>
        <taxon>Tracheophyta</taxon>
        <taxon>Spermatophyta</taxon>
        <taxon>Magnoliopsida</taxon>
        <taxon>Liliopsida</taxon>
        <taxon>Acoraceae</taxon>
        <taxon>Acorus</taxon>
    </lineage>
</organism>
<dbReference type="GO" id="GO:0016020">
    <property type="term" value="C:membrane"/>
    <property type="evidence" value="ECO:0007669"/>
    <property type="project" value="UniProtKB-SubCell"/>
</dbReference>
<dbReference type="GO" id="GO:0009653">
    <property type="term" value="P:anatomical structure morphogenesis"/>
    <property type="evidence" value="ECO:0007669"/>
    <property type="project" value="UniProtKB-ARBA"/>
</dbReference>
<name>A0AAV9CZ11_ACOCL</name>
<dbReference type="SUPFAM" id="SSF52058">
    <property type="entry name" value="L domain-like"/>
    <property type="match status" value="3"/>
</dbReference>
<dbReference type="PROSITE" id="PS50011">
    <property type="entry name" value="PROTEIN_KINASE_DOM"/>
    <property type="match status" value="1"/>
</dbReference>
<evidence type="ECO:0000256" key="13">
    <source>
        <dbReference type="SAM" id="SignalP"/>
    </source>
</evidence>
<dbReference type="Gene3D" id="3.80.10.10">
    <property type="entry name" value="Ribonuclease Inhibitor"/>
    <property type="match status" value="2"/>
</dbReference>
<gene>
    <name evidence="15" type="ORF">QJS10_CPA16g01241</name>
</gene>
<dbReference type="Gene3D" id="3.30.200.20">
    <property type="entry name" value="Phosphorylase Kinase, domain 1"/>
    <property type="match status" value="1"/>
</dbReference>
<evidence type="ECO:0000256" key="7">
    <source>
        <dbReference type="ARBA" id="ARBA00022741"/>
    </source>
</evidence>
<evidence type="ECO:0000256" key="11">
    <source>
        <dbReference type="ARBA" id="ARBA00023170"/>
    </source>
</evidence>
<keyword evidence="15" id="KW-0808">Transferase</keyword>
<dbReference type="GO" id="GO:0099402">
    <property type="term" value="P:plant organ development"/>
    <property type="evidence" value="ECO:0007669"/>
    <property type="project" value="UniProtKB-ARBA"/>
</dbReference>
<evidence type="ECO:0000313" key="16">
    <source>
        <dbReference type="Proteomes" id="UP001180020"/>
    </source>
</evidence>
<feature type="signal peptide" evidence="13">
    <location>
        <begin position="1"/>
        <end position="24"/>
    </location>
</feature>
<dbReference type="InterPro" id="IPR053059">
    <property type="entry name" value="Inactive_SerThr-Kinase_ABA"/>
</dbReference>
<evidence type="ECO:0000256" key="8">
    <source>
        <dbReference type="ARBA" id="ARBA00022840"/>
    </source>
</evidence>
<dbReference type="Pfam" id="PF08263">
    <property type="entry name" value="LRRNT_2"/>
    <property type="match status" value="1"/>
</dbReference>
<keyword evidence="10 12" id="KW-0472">Membrane</keyword>
<feature type="transmembrane region" description="Helical" evidence="12">
    <location>
        <begin position="608"/>
        <end position="629"/>
    </location>
</feature>
<dbReference type="InterPro" id="IPR001611">
    <property type="entry name" value="Leu-rich_rpt"/>
</dbReference>
<evidence type="ECO:0000256" key="9">
    <source>
        <dbReference type="ARBA" id="ARBA00022989"/>
    </source>
</evidence>
<dbReference type="PANTHER" id="PTHR48003">
    <property type="entry name" value="OS07G0626500 PROTEIN"/>
    <property type="match status" value="1"/>
</dbReference>
<dbReference type="InterPro" id="IPR003591">
    <property type="entry name" value="Leu-rich_rpt_typical-subtyp"/>
</dbReference>
<dbReference type="InterPro" id="IPR013210">
    <property type="entry name" value="LRR_N_plant-typ"/>
</dbReference>
<keyword evidence="6" id="KW-0677">Repeat</keyword>
<dbReference type="SUPFAM" id="SSF56112">
    <property type="entry name" value="Protein kinase-like (PK-like)"/>
    <property type="match status" value="1"/>
</dbReference>
<comment type="subcellular location">
    <subcellularLocation>
        <location evidence="1">Membrane</location>
        <topology evidence="1">Single-pass membrane protein</topology>
    </subcellularLocation>
</comment>
<keyword evidence="3" id="KW-0433">Leucine-rich repeat</keyword>
<evidence type="ECO:0000256" key="2">
    <source>
        <dbReference type="ARBA" id="ARBA00022553"/>
    </source>
</evidence>
<keyword evidence="8" id="KW-0067">ATP-binding</keyword>
<accession>A0AAV9CZ11</accession>
<dbReference type="GO" id="GO:0004672">
    <property type="term" value="F:protein kinase activity"/>
    <property type="evidence" value="ECO:0007669"/>
    <property type="project" value="InterPro"/>
</dbReference>
<evidence type="ECO:0000259" key="14">
    <source>
        <dbReference type="PROSITE" id="PS50011"/>
    </source>
</evidence>
<dbReference type="AlphaFoldDB" id="A0AAV9CZ11"/>
<dbReference type="FunFam" id="3.80.10.10:FF:000400">
    <property type="entry name" value="Nuclear pore complex protein NUP107"/>
    <property type="match status" value="1"/>
</dbReference>